<keyword evidence="2" id="KW-0812">Transmembrane</keyword>
<feature type="transmembrane region" description="Helical" evidence="2">
    <location>
        <begin position="56"/>
        <end position="75"/>
    </location>
</feature>
<dbReference type="GeneID" id="25731994"/>
<proteinExistence type="predicted"/>
<dbReference type="KEGG" id="mng:MNEG_14432"/>
<dbReference type="RefSeq" id="XP_013892551.1">
    <property type="nucleotide sequence ID" value="XM_014037097.1"/>
</dbReference>
<dbReference type="EMBL" id="KK104700">
    <property type="protein sequence ID" value="KIY93531.1"/>
    <property type="molecule type" value="Genomic_DNA"/>
</dbReference>
<dbReference type="AlphaFoldDB" id="A0A0D2LV80"/>
<keyword evidence="2" id="KW-0472">Membrane</keyword>
<dbReference type="Proteomes" id="UP000054498">
    <property type="component" value="Unassembled WGS sequence"/>
</dbReference>
<keyword evidence="2" id="KW-1133">Transmembrane helix</keyword>
<gene>
    <name evidence="3" type="ORF">MNEG_14432</name>
</gene>
<protein>
    <submittedName>
        <fullName evidence="3">Uncharacterized protein</fullName>
    </submittedName>
</protein>
<evidence type="ECO:0000256" key="2">
    <source>
        <dbReference type="SAM" id="Phobius"/>
    </source>
</evidence>
<evidence type="ECO:0000256" key="1">
    <source>
        <dbReference type="SAM" id="MobiDB-lite"/>
    </source>
</evidence>
<evidence type="ECO:0000313" key="4">
    <source>
        <dbReference type="Proteomes" id="UP000054498"/>
    </source>
</evidence>
<feature type="region of interest" description="Disordered" evidence="1">
    <location>
        <begin position="20"/>
        <end position="54"/>
    </location>
</feature>
<accession>A0A0D2LV80</accession>
<evidence type="ECO:0000313" key="3">
    <source>
        <dbReference type="EMBL" id="KIY93531.1"/>
    </source>
</evidence>
<reference evidence="3 4" key="1">
    <citation type="journal article" date="2013" name="BMC Genomics">
        <title>Reconstruction of the lipid metabolism for the microalga Monoraphidium neglectum from its genome sequence reveals characteristics suitable for biofuel production.</title>
        <authorList>
            <person name="Bogen C."/>
            <person name="Al-Dilaimi A."/>
            <person name="Albersmeier A."/>
            <person name="Wichmann J."/>
            <person name="Grundmann M."/>
            <person name="Rupp O."/>
            <person name="Lauersen K.J."/>
            <person name="Blifernez-Klassen O."/>
            <person name="Kalinowski J."/>
            <person name="Goesmann A."/>
            <person name="Mussgnug J.H."/>
            <person name="Kruse O."/>
        </authorList>
    </citation>
    <scope>NUCLEOTIDE SEQUENCE [LARGE SCALE GENOMIC DNA]</scope>
    <source>
        <strain evidence="3 4">SAG 48.87</strain>
    </source>
</reference>
<feature type="compositionally biased region" description="Polar residues" evidence="1">
    <location>
        <begin position="20"/>
        <end position="37"/>
    </location>
</feature>
<sequence>MKMLVKVFCDSGATTTAKLNLGQGTPRASNRTASAHSAYTADEGSKTNAAGGAARGAGGAVLALALAAGAAVLALA</sequence>
<organism evidence="3 4">
    <name type="scientific">Monoraphidium neglectum</name>
    <dbReference type="NCBI Taxonomy" id="145388"/>
    <lineage>
        <taxon>Eukaryota</taxon>
        <taxon>Viridiplantae</taxon>
        <taxon>Chlorophyta</taxon>
        <taxon>core chlorophytes</taxon>
        <taxon>Chlorophyceae</taxon>
        <taxon>CS clade</taxon>
        <taxon>Sphaeropleales</taxon>
        <taxon>Selenastraceae</taxon>
        <taxon>Monoraphidium</taxon>
    </lineage>
</organism>
<keyword evidence="4" id="KW-1185">Reference proteome</keyword>
<name>A0A0D2LV80_9CHLO</name>